<proteinExistence type="inferred from homology"/>
<comment type="pathway">
    <text evidence="3">Porphyrin-containing compound metabolism; protoporphyrin-IX biosynthesis; 5-aminolevulinate from L-glutamyl-tRNA(Glu): step 2/2.</text>
</comment>
<keyword evidence="7 9" id="KW-0413">Isomerase</keyword>
<evidence type="ECO:0000313" key="10">
    <source>
        <dbReference type="EMBL" id="AUW92801.1"/>
    </source>
</evidence>
<evidence type="ECO:0000256" key="8">
    <source>
        <dbReference type="ARBA" id="ARBA00023244"/>
    </source>
</evidence>
<comment type="catalytic activity">
    <reaction evidence="1 9">
        <text>(S)-4-amino-5-oxopentanoate = 5-aminolevulinate</text>
        <dbReference type="Rhea" id="RHEA:14265"/>
        <dbReference type="ChEBI" id="CHEBI:57501"/>
        <dbReference type="ChEBI" id="CHEBI:356416"/>
        <dbReference type="EC" id="5.4.3.8"/>
    </reaction>
</comment>
<comment type="similarity">
    <text evidence="4 9">Belongs to the class-III pyridoxal-phosphate-dependent aminotransferase family. HemL subfamily.</text>
</comment>
<comment type="subcellular location">
    <subcellularLocation>
        <location evidence="9">Cytoplasm</location>
    </subcellularLocation>
</comment>
<dbReference type="InterPro" id="IPR015422">
    <property type="entry name" value="PyrdxlP-dep_Trfase_small"/>
</dbReference>
<evidence type="ECO:0000256" key="9">
    <source>
        <dbReference type="HAMAP-Rule" id="MF_00375"/>
    </source>
</evidence>
<feature type="modified residue" description="N6-(pyridoxal phosphate)lysine" evidence="9">
    <location>
        <position position="269"/>
    </location>
</feature>
<dbReference type="EMBL" id="CP019454">
    <property type="protein sequence ID" value="AUW92801.1"/>
    <property type="molecule type" value="Genomic_DNA"/>
</dbReference>
<dbReference type="RefSeq" id="WP_103376069.1">
    <property type="nucleotide sequence ID" value="NZ_CP133983.1"/>
</dbReference>
<dbReference type="NCBIfam" id="TIGR00713">
    <property type="entry name" value="hemL"/>
    <property type="match status" value="1"/>
</dbReference>
<dbReference type="PROSITE" id="PS00600">
    <property type="entry name" value="AA_TRANSFER_CLASS_3"/>
    <property type="match status" value="1"/>
</dbReference>
<evidence type="ECO:0000256" key="2">
    <source>
        <dbReference type="ARBA" id="ARBA00001933"/>
    </source>
</evidence>
<dbReference type="Pfam" id="PF00202">
    <property type="entry name" value="Aminotran_3"/>
    <property type="match status" value="1"/>
</dbReference>
<keyword evidence="8 9" id="KW-0627">Porphyrin biosynthesis</keyword>
<dbReference type="Proteomes" id="UP000325292">
    <property type="component" value="Chromosome"/>
</dbReference>
<evidence type="ECO:0000256" key="4">
    <source>
        <dbReference type="ARBA" id="ARBA00008981"/>
    </source>
</evidence>
<dbReference type="InterPro" id="IPR005814">
    <property type="entry name" value="Aminotrans_3"/>
</dbReference>
<dbReference type="EC" id="5.4.3.8" evidence="9"/>
<reference evidence="10 11" key="1">
    <citation type="journal article" date="2019" name="Sci. Rep.">
        <title>Sulfobacillus thermotolerans: new insights into resistance and metabolic capacities of acidophilic chemolithotrophs.</title>
        <authorList>
            <person name="Panyushkina A.E."/>
            <person name="Babenko V.V."/>
            <person name="Nikitina A.S."/>
            <person name="Selezneva O.V."/>
            <person name="Tsaplina I.A."/>
            <person name="Letarova M.A."/>
            <person name="Kostryukova E.S."/>
            <person name="Letarov A.V."/>
        </authorList>
    </citation>
    <scope>NUCLEOTIDE SEQUENCE [LARGE SCALE GENOMIC DNA]</scope>
    <source>
        <strain evidence="10 11">Kr1</strain>
    </source>
</reference>
<evidence type="ECO:0000256" key="7">
    <source>
        <dbReference type="ARBA" id="ARBA00023235"/>
    </source>
</evidence>
<evidence type="ECO:0000256" key="6">
    <source>
        <dbReference type="ARBA" id="ARBA00022898"/>
    </source>
</evidence>
<comment type="subunit">
    <text evidence="9">Homodimer.</text>
</comment>
<dbReference type="NCBIfam" id="NF000818">
    <property type="entry name" value="PRK00062.1"/>
    <property type="match status" value="1"/>
</dbReference>
<dbReference type="Gene3D" id="3.90.1150.10">
    <property type="entry name" value="Aspartate Aminotransferase, domain 1"/>
    <property type="match status" value="1"/>
</dbReference>
<dbReference type="PANTHER" id="PTHR43713:SF1">
    <property type="entry name" value="GLUTAMATE-1-SEMIALDEHYDE 2,1-AMINOMUTASE 2"/>
    <property type="match status" value="1"/>
</dbReference>
<dbReference type="Gene3D" id="3.40.640.10">
    <property type="entry name" value="Type I PLP-dependent aspartate aminotransferase-like (Major domain)"/>
    <property type="match status" value="1"/>
</dbReference>
<dbReference type="SUPFAM" id="SSF53383">
    <property type="entry name" value="PLP-dependent transferases"/>
    <property type="match status" value="1"/>
</dbReference>
<organism evidence="10 11">
    <name type="scientific">Sulfobacillus thermotolerans</name>
    <dbReference type="NCBI Taxonomy" id="338644"/>
    <lineage>
        <taxon>Bacteria</taxon>
        <taxon>Bacillati</taxon>
        <taxon>Bacillota</taxon>
        <taxon>Clostridia</taxon>
        <taxon>Eubacteriales</taxon>
        <taxon>Clostridiales Family XVII. Incertae Sedis</taxon>
        <taxon>Sulfobacillus</taxon>
    </lineage>
</organism>
<evidence type="ECO:0000313" key="11">
    <source>
        <dbReference type="Proteomes" id="UP000325292"/>
    </source>
</evidence>
<dbReference type="InterPro" id="IPR004639">
    <property type="entry name" value="4pyrrol_synth_GluAld_NH2Trfase"/>
</dbReference>
<evidence type="ECO:0000256" key="1">
    <source>
        <dbReference type="ARBA" id="ARBA00001579"/>
    </source>
</evidence>
<evidence type="ECO:0000256" key="3">
    <source>
        <dbReference type="ARBA" id="ARBA00004819"/>
    </source>
</evidence>
<dbReference type="InterPro" id="IPR015424">
    <property type="entry name" value="PyrdxlP-dep_Trfase"/>
</dbReference>
<name>A0ABM6RN72_9FIRM</name>
<comment type="cofactor">
    <cofactor evidence="2 9">
        <name>pyridoxal 5'-phosphate</name>
        <dbReference type="ChEBI" id="CHEBI:597326"/>
    </cofactor>
</comment>
<sequence length="430" mass="45744">MQDTSRSATWFERARHVIPGGVNSPARSFRAVGGDPPIVMARGEGAYFFDVDGHRYIDYLAGFGPLVLGHAHPRVLDAIRQAAADGAMWGTPAPFEILLAERLVHDVEGLDQVRLTTTGTEAVMSAIRLARAFTGRSVVVKFEGAYHGHSDGMLVKAGSGASTVGTQDSLGVPAGVVQDVISLPYNDVEILTRTMDQIGDQVACILAEPIVGNMGIVPPREGYLQAMRDAAHKVGALLIFDEVITAFRFGYGAVGPALGVVPDLYAMGKIIGGGLPAGAYGGRFDVMQYVSPLGGMFQAGTFAGNPLSSSAGLATLDVLREDQPYARMEQLAETLEQGILQAAHDYGQTITINRAGSALTVFFGPQAVYDYDTAKQADGGQFARFHQLMLAQGIYLAPSRFEALFVSAAHQPSDIDETIEACRKSFAQMA</sequence>
<dbReference type="HAMAP" id="MF_00375">
    <property type="entry name" value="HemL_aminotrans_3"/>
    <property type="match status" value="1"/>
</dbReference>
<protein>
    <recommendedName>
        <fullName evidence="9">Glutamate-1-semialdehyde 2,1-aminomutase</fullName>
        <shortName evidence="9">GSA</shortName>
        <ecNumber evidence="9">5.4.3.8</ecNumber>
    </recommendedName>
    <alternativeName>
        <fullName evidence="9">Glutamate-1-semialdehyde aminotransferase</fullName>
        <shortName evidence="9">GSA-AT</shortName>
    </alternativeName>
</protein>
<keyword evidence="5 9" id="KW-0963">Cytoplasm</keyword>
<gene>
    <name evidence="9" type="primary">hemL</name>
    <name evidence="10" type="ORF">BXT84_01555</name>
</gene>
<evidence type="ECO:0000256" key="5">
    <source>
        <dbReference type="ARBA" id="ARBA00022490"/>
    </source>
</evidence>
<dbReference type="CDD" id="cd00610">
    <property type="entry name" value="OAT_like"/>
    <property type="match status" value="1"/>
</dbReference>
<dbReference type="InterPro" id="IPR015421">
    <property type="entry name" value="PyrdxlP-dep_Trfase_major"/>
</dbReference>
<accession>A0ABM6RN72</accession>
<dbReference type="PANTHER" id="PTHR43713">
    <property type="entry name" value="GLUTAMATE-1-SEMIALDEHYDE 2,1-AMINOMUTASE"/>
    <property type="match status" value="1"/>
</dbReference>
<keyword evidence="6 9" id="KW-0663">Pyridoxal phosphate</keyword>
<keyword evidence="11" id="KW-1185">Reference proteome</keyword>
<dbReference type="InterPro" id="IPR049704">
    <property type="entry name" value="Aminotrans_3_PPA_site"/>
</dbReference>